<dbReference type="Pfam" id="PF02342">
    <property type="entry name" value="TerD"/>
    <property type="match status" value="1"/>
</dbReference>
<sequence>MSGLNKGLRKVEVTLKWDPSPSGTPANDLDIVAATFSEGDPYGKPEYVVHFGSRSPDGTITLNRDSRTGQGFGTDEAMTLELDRLSSRYTRVVVGVVIQQGEGRKTFGEVPNTAVRVREDRTELVNDDFVGVFDATAATVAEFTRGASGEWVFRKAVRGFDADPESFAALMGRNPSLPNF</sequence>
<evidence type="ECO:0000259" key="2">
    <source>
        <dbReference type="Pfam" id="PF02342"/>
    </source>
</evidence>
<accession>A0A7W7L8C0</accession>
<dbReference type="CDD" id="cd06974">
    <property type="entry name" value="TerD_like"/>
    <property type="match status" value="1"/>
</dbReference>
<keyword evidence="4" id="KW-1185">Reference proteome</keyword>
<dbReference type="EMBL" id="JACHJG010000002">
    <property type="protein sequence ID" value="MBB4885503.1"/>
    <property type="molecule type" value="Genomic_DNA"/>
</dbReference>
<dbReference type="InterPro" id="IPR003325">
    <property type="entry name" value="TerD"/>
</dbReference>
<dbReference type="InterPro" id="IPR051324">
    <property type="entry name" value="Stress/Tellurium_Resist"/>
</dbReference>
<dbReference type="PANTHER" id="PTHR32097:SF4">
    <property type="entry name" value="GENERAL STRESS PROTEIN 16U"/>
    <property type="match status" value="1"/>
</dbReference>
<feature type="domain" description="TerD" evidence="2">
    <location>
        <begin position="5"/>
        <end position="163"/>
    </location>
</feature>
<comment type="similarity">
    <text evidence="1">Belongs to the CAPAB/TerDEXZ family.</text>
</comment>
<comment type="caution">
    <text evidence="3">The sequence shown here is derived from an EMBL/GenBank/DDBJ whole genome shotgun (WGS) entry which is preliminary data.</text>
</comment>
<dbReference type="AlphaFoldDB" id="A0A7W7L8C0"/>
<dbReference type="Gene3D" id="2.60.60.30">
    <property type="entry name" value="sav2460 like domains"/>
    <property type="match status" value="1"/>
</dbReference>
<name>A0A7W7L8C0_STRNE</name>
<proteinExistence type="inferred from homology"/>
<dbReference type="RefSeq" id="WP_184732068.1">
    <property type="nucleotide sequence ID" value="NZ_BMRW01000011.1"/>
</dbReference>
<evidence type="ECO:0000313" key="3">
    <source>
        <dbReference type="EMBL" id="MBB4885503.1"/>
    </source>
</evidence>
<protein>
    <submittedName>
        <fullName evidence="3">Tellurium resistance protein TerD</fullName>
    </submittedName>
</protein>
<evidence type="ECO:0000256" key="1">
    <source>
        <dbReference type="ARBA" id="ARBA00008775"/>
    </source>
</evidence>
<dbReference type="PANTHER" id="PTHR32097">
    <property type="entry name" value="CAMP-BINDING PROTEIN 1-RELATED"/>
    <property type="match status" value="1"/>
</dbReference>
<dbReference type="Proteomes" id="UP000556436">
    <property type="component" value="Unassembled WGS sequence"/>
</dbReference>
<organism evidence="3 4">
    <name type="scientific">Streptomyces netropsis</name>
    <name type="common">Streptoverticillium netropsis</name>
    <dbReference type="NCBI Taxonomy" id="55404"/>
    <lineage>
        <taxon>Bacteria</taxon>
        <taxon>Bacillati</taxon>
        <taxon>Actinomycetota</taxon>
        <taxon>Actinomycetes</taxon>
        <taxon>Kitasatosporales</taxon>
        <taxon>Streptomycetaceae</taxon>
        <taxon>Streptomyces</taxon>
    </lineage>
</organism>
<reference evidence="3 4" key="1">
    <citation type="submission" date="2020-08" db="EMBL/GenBank/DDBJ databases">
        <title>Genomic Encyclopedia of Type Strains, Phase III (KMG-III): the genomes of soil and plant-associated and newly described type strains.</title>
        <authorList>
            <person name="Whitman W."/>
        </authorList>
    </citation>
    <scope>NUCLEOTIDE SEQUENCE [LARGE SCALE GENOMIC DNA]</scope>
    <source>
        <strain evidence="3 4">CECT 3265</strain>
    </source>
</reference>
<gene>
    <name evidence="3" type="ORF">FHS38_001531</name>
</gene>
<evidence type="ECO:0000313" key="4">
    <source>
        <dbReference type="Proteomes" id="UP000556436"/>
    </source>
</evidence>